<dbReference type="Proteomes" id="UP000010796">
    <property type="component" value="Chromosome"/>
</dbReference>
<proteinExistence type="predicted"/>
<evidence type="ECO:0000313" key="2">
    <source>
        <dbReference type="Proteomes" id="UP000010796"/>
    </source>
</evidence>
<gene>
    <name evidence="1" type="ordered locus">Echvi_1959</name>
</gene>
<protein>
    <submittedName>
        <fullName evidence="1">Uncharacterized protein</fullName>
    </submittedName>
</protein>
<organism evidence="1 2">
    <name type="scientific">Echinicola vietnamensis (strain DSM 17526 / LMG 23754 / KMM 6221)</name>
    <dbReference type="NCBI Taxonomy" id="926556"/>
    <lineage>
        <taxon>Bacteria</taxon>
        <taxon>Pseudomonadati</taxon>
        <taxon>Bacteroidota</taxon>
        <taxon>Cytophagia</taxon>
        <taxon>Cytophagales</taxon>
        <taxon>Cyclobacteriaceae</taxon>
        <taxon>Echinicola</taxon>
    </lineage>
</organism>
<name>L0FYU5_ECHVK</name>
<keyword evidence="2" id="KW-1185">Reference proteome</keyword>
<dbReference type="RefSeq" id="WP_015265774.1">
    <property type="nucleotide sequence ID" value="NC_019904.1"/>
</dbReference>
<dbReference type="STRING" id="926556.Echvi_1959"/>
<dbReference type="HOGENOM" id="CLU_1576013_0_0_10"/>
<accession>L0FYU5</accession>
<dbReference type="PROSITE" id="PS51257">
    <property type="entry name" value="PROKAR_LIPOPROTEIN"/>
    <property type="match status" value="1"/>
</dbReference>
<evidence type="ECO:0000313" key="1">
    <source>
        <dbReference type="EMBL" id="AGA78213.1"/>
    </source>
</evidence>
<dbReference type="KEGG" id="evi:Echvi_1959"/>
<dbReference type="AlphaFoldDB" id="L0FYU5"/>
<reference evidence="2" key="1">
    <citation type="submission" date="2012-02" db="EMBL/GenBank/DDBJ databases">
        <title>The complete genome of Echinicola vietnamensis DSM 17526.</title>
        <authorList>
            <person name="Lucas S."/>
            <person name="Copeland A."/>
            <person name="Lapidus A."/>
            <person name="Glavina del Rio T."/>
            <person name="Dalin E."/>
            <person name="Tice H."/>
            <person name="Bruce D."/>
            <person name="Goodwin L."/>
            <person name="Pitluck S."/>
            <person name="Peters L."/>
            <person name="Ovchinnikova G."/>
            <person name="Teshima H."/>
            <person name="Kyrpides N."/>
            <person name="Mavromatis K."/>
            <person name="Ivanova N."/>
            <person name="Brettin T."/>
            <person name="Detter J.C."/>
            <person name="Han C."/>
            <person name="Larimer F."/>
            <person name="Land M."/>
            <person name="Hauser L."/>
            <person name="Markowitz V."/>
            <person name="Cheng J.-F."/>
            <person name="Hugenholtz P."/>
            <person name="Woyke T."/>
            <person name="Wu D."/>
            <person name="Brambilla E."/>
            <person name="Klenk H.-P."/>
            <person name="Eisen J.A."/>
        </authorList>
    </citation>
    <scope>NUCLEOTIDE SEQUENCE [LARGE SCALE GENOMIC DNA]</scope>
    <source>
        <strain evidence="2">DSM 17526 / LMG 23754 / KMM 6221</strain>
    </source>
</reference>
<dbReference type="EMBL" id="CP003346">
    <property type="protein sequence ID" value="AGA78213.1"/>
    <property type="molecule type" value="Genomic_DNA"/>
</dbReference>
<sequence>MHLRGKILLFSGFIFILGCKSMSSNEDPMIREAKWITYALNHNKKAIDGTDKEPPPIDFIEASAVETSKKNLSEDTVEVLFSFAYKRTFNKANGNYYLARPYHCPGVLIINKEALYPICDIDFMWKQGEDSVRNFIKHEEQEFKKYLKAYEGEMNDWLKGEAKRRGVIE</sequence>